<keyword evidence="2" id="KW-1185">Reference proteome</keyword>
<evidence type="ECO:0000313" key="2">
    <source>
        <dbReference type="Proteomes" id="UP001243375"/>
    </source>
</evidence>
<dbReference type="EMBL" id="JASBWU010000023">
    <property type="protein sequence ID" value="KAJ9113019.1"/>
    <property type="molecule type" value="Genomic_DNA"/>
</dbReference>
<proteinExistence type="predicted"/>
<protein>
    <submittedName>
        <fullName evidence="1">Uncharacterized protein</fullName>
    </submittedName>
</protein>
<comment type="caution">
    <text evidence="1">The sequence shown here is derived from an EMBL/GenBank/DDBJ whole genome shotgun (WGS) entry which is preliminary data.</text>
</comment>
<sequence>MRFSNIVSVTAVLASLASAVPTHRCGDQGACPKAHNVDNCYNPKQIALTFDDGPAGFEKDIMEALGDKKATFFLNGCNSQCIYDEENVKQIRALHAKGHTLGSHGWTHANFSTLSYDQTHQEFEKMEQAFWKILGLKPLYFRAPYGETGDNLMRVLAERGYKKNFLWSDNVGDADLCGVEYGKSVYENIAKTFPAPHMVLNHATYETTAKEILPYAICELEDAGYEIVAVDTCLGEYLIHAARTDVHRSHVVFLLVRLIGSQGEWPYDEHVVGEPQERDETWVC</sequence>
<dbReference type="Proteomes" id="UP001243375">
    <property type="component" value="Unassembled WGS sequence"/>
</dbReference>
<name>A0ACC2WMS3_9TREE</name>
<reference evidence="1" key="1">
    <citation type="submission" date="2023-04" db="EMBL/GenBank/DDBJ databases">
        <title>Draft Genome sequencing of Naganishia species isolated from polar environments using Oxford Nanopore Technology.</title>
        <authorList>
            <person name="Leo P."/>
            <person name="Venkateswaran K."/>
        </authorList>
    </citation>
    <scope>NUCLEOTIDE SEQUENCE</scope>
    <source>
        <strain evidence="1">MNA-CCFEE 5425</strain>
    </source>
</reference>
<evidence type="ECO:0000313" key="1">
    <source>
        <dbReference type="EMBL" id="KAJ9113019.1"/>
    </source>
</evidence>
<accession>A0ACC2WMS3</accession>
<gene>
    <name evidence="1" type="ORF">QFC22_006115</name>
</gene>
<organism evidence="1 2">
    <name type="scientific">Naganishia vaughanmartiniae</name>
    <dbReference type="NCBI Taxonomy" id="1424756"/>
    <lineage>
        <taxon>Eukaryota</taxon>
        <taxon>Fungi</taxon>
        <taxon>Dikarya</taxon>
        <taxon>Basidiomycota</taxon>
        <taxon>Agaricomycotina</taxon>
        <taxon>Tremellomycetes</taxon>
        <taxon>Filobasidiales</taxon>
        <taxon>Filobasidiaceae</taxon>
        <taxon>Naganishia</taxon>
    </lineage>
</organism>